<keyword evidence="1" id="KW-0175">Coiled coil</keyword>
<evidence type="ECO:0000256" key="2">
    <source>
        <dbReference type="SAM" id="MobiDB-lite"/>
    </source>
</evidence>
<reference evidence="3 4" key="1">
    <citation type="submission" date="2018-05" db="EMBL/GenBank/DDBJ databases">
        <title>Integrated omic analyses show evidence that a Ca. Accumulibacter phosphatis strain performs denitrification under micro-aerobic conditions.</title>
        <authorList>
            <person name="Camejo P.Y."/>
            <person name="Katherine M.D."/>
            <person name="Daniel N.R."/>
        </authorList>
    </citation>
    <scope>NUCLEOTIDE SEQUENCE [LARGE SCALE GENOMIC DNA]</scope>
    <source>
        <strain evidence="3">UW-LDO-IC</strain>
    </source>
</reference>
<feature type="coiled-coil region" evidence="1">
    <location>
        <begin position="31"/>
        <end position="58"/>
    </location>
</feature>
<feature type="compositionally biased region" description="Polar residues" evidence="2">
    <location>
        <begin position="75"/>
        <end position="86"/>
    </location>
</feature>
<evidence type="ECO:0000313" key="3">
    <source>
        <dbReference type="EMBL" id="RDE49523.1"/>
    </source>
</evidence>
<feature type="region of interest" description="Disordered" evidence="2">
    <location>
        <begin position="59"/>
        <end position="86"/>
    </location>
</feature>
<gene>
    <name evidence="3" type="ORF">DVS81_16370</name>
</gene>
<accession>A0A369XHE3</accession>
<name>A0A369XHE3_9PROT</name>
<proteinExistence type="predicted"/>
<dbReference type="EMBL" id="QPGA01000040">
    <property type="protein sequence ID" value="RDE49523.1"/>
    <property type="molecule type" value="Genomic_DNA"/>
</dbReference>
<organism evidence="3 4">
    <name type="scientific">Candidatus Accumulibacter meliphilus</name>
    <dbReference type="NCBI Taxonomy" id="2211374"/>
    <lineage>
        <taxon>Bacteria</taxon>
        <taxon>Pseudomonadati</taxon>
        <taxon>Pseudomonadota</taxon>
        <taxon>Betaproteobacteria</taxon>
        <taxon>Candidatus Accumulibacter</taxon>
    </lineage>
</organism>
<evidence type="ECO:0000313" key="4">
    <source>
        <dbReference type="Proteomes" id="UP000253831"/>
    </source>
</evidence>
<protein>
    <submittedName>
        <fullName evidence="3">DNA recombination protein RmuC</fullName>
    </submittedName>
</protein>
<feature type="non-terminal residue" evidence="3">
    <location>
        <position position="86"/>
    </location>
</feature>
<evidence type="ECO:0000256" key="1">
    <source>
        <dbReference type="SAM" id="Coils"/>
    </source>
</evidence>
<comment type="caution">
    <text evidence="3">The sequence shown here is derived from an EMBL/GenBank/DDBJ whole genome shotgun (WGS) entry which is preliminary data.</text>
</comment>
<sequence>MSQAWLYAVSARSEELIVLQLALLLRAGTTREVLAVRLRDLQGGLERLERDLRQELSLGRQEAASTARGDREEQSQTLNRVSQTLA</sequence>
<dbReference type="Proteomes" id="UP000253831">
    <property type="component" value="Unassembled WGS sequence"/>
</dbReference>
<dbReference type="AlphaFoldDB" id="A0A369XHE3"/>